<protein>
    <submittedName>
        <fullName evidence="1">Uncharacterized protein</fullName>
    </submittedName>
</protein>
<organism evidence="1">
    <name type="scientific">marine sediment metagenome</name>
    <dbReference type="NCBI Taxonomy" id="412755"/>
    <lineage>
        <taxon>unclassified sequences</taxon>
        <taxon>metagenomes</taxon>
        <taxon>ecological metagenomes</taxon>
    </lineage>
</organism>
<reference evidence="1" key="1">
    <citation type="journal article" date="2015" name="Nature">
        <title>Complex archaea that bridge the gap between prokaryotes and eukaryotes.</title>
        <authorList>
            <person name="Spang A."/>
            <person name="Saw J.H."/>
            <person name="Jorgensen S.L."/>
            <person name="Zaremba-Niedzwiedzka K."/>
            <person name="Martijn J."/>
            <person name="Lind A.E."/>
            <person name="van Eijk R."/>
            <person name="Schleper C."/>
            <person name="Guy L."/>
            <person name="Ettema T.J."/>
        </authorList>
    </citation>
    <scope>NUCLEOTIDE SEQUENCE</scope>
</reference>
<evidence type="ECO:0000313" key="1">
    <source>
        <dbReference type="EMBL" id="KKK47704.1"/>
    </source>
</evidence>
<accession>A0A0F8Y0F6</accession>
<comment type="caution">
    <text evidence="1">The sequence shown here is derived from an EMBL/GenBank/DDBJ whole genome shotgun (WGS) entry which is preliminary data.</text>
</comment>
<name>A0A0F8Y0F6_9ZZZZ</name>
<gene>
    <name evidence="1" type="ORF">LCGC14_3152490</name>
</gene>
<dbReference type="AlphaFoldDB" id="A0A0F8Y0F6"/>
<proteinExistence type="predicted"/>
<sequence length="76" mass="9294">MTNSLEIPEWQIKYNDQLSLWEEMKKNFLDHSNIATPVITMFRFICNYVKQRERKDIFSYIRTLFNDLLLFRDSPS</sequence>
<dbReference type="EMBL" id="LAZR01069437">
    <property type="protein sequence ID" value="KKK47704.1"/>
    <property type="molecule type" value="Genomic_DNA"/>
</dbReference>